<dbReference type="EMBL" id="WBVX01000022">
    <property type="protein sequence ID" value="KAB2681787.1"/>
    <property type="molecule type" value="Genomic_DNA"/>
</dbReference>
<protein>
    <submittedName>
        <fullName evidence="1">Uncharacterized protein</fullName>
    </submittedName>
</protein>
<reference evidence="1 2" key="1">
    <citation type="submission" date="2019-09" db="EMBL/GenBank/DDBJ databases">
        <title>Taxonomic organization of the family Brucellaceae based on a phylogenomic approach.</title>
        <authorList>
            <person name="Leclercq S."/>
            <person name="Cloeckaert A."/>
            <person name="Zygmunt M.S."/>
        </authorList>
    </citation>
    <scope>NUCLEOTIDE SEQUENCE [LARGE SCALE GENOMIC DNA]</scope>
    <source>
        <strain evidence="1 2">WS1830</strain>
    </source>
</reference>
<gene>
    <name evidence="1" type="ORF">F9L08_18690</name>
</gene>
<evidence type="ECO:0000313" key="1">
    <source>
        <dbReference type="EMBL" id="KAB2681787.1"/>
    </source>
</evidence>
<name>A0A6L3YEG6_9HYPH</name>
<sequence length="64" mass="7401">MQLYKSGLLEQVQKWVRDQDASIGIAFEESTEFYRSDPFMNDGFEQMGFNPDEIDLFFIAAGNI</sequence>
<dbReference type="Proteomes" id="UP000481643">
    <property type="component" value="Unassembled WGS sequence"/>
</dbReference>
<proteinExistence type="predicted"/>
<organism evidence="1 2">
    <name type="scientific">Brucella tritici</name>
    <dbReference type="NCBI Taxonomy" id="94626"/>
    <lineage>
        <taxon>Bacteria</taxon>
        <taxon>Pseudomonadati</taxon>
        <taxon>Pseudomonadota</taxon>
        <taxon>Alphaproteobacteria</taxon>
        <taxon>Hyphomicrobiales</taxon>
        <taxon>Brucellaceae</taxon>
        <taxon>Brucella/Ochrobactrum group</taxon>
        <taxon>Brucella</taxon>
    </lineage>
</organism>
<accession>A0A6L3YEG6</accession>
<evidence type="ECO:0000313" key="2">
    <source>
        <dbReference type="Proteomes" id="UP000481643"/>
    </source>
</evidence>
<dbReference type="AlphaFoldDB" id="A0A6L3YEG6"/>
<comment type="caution">
    <text evidence="1">The sequence shown here is derived from an EMBL/GenBank/DDBJ whole genome shotgun (WGS) entry which is preliminary data.</text>
</comment>